<dbReference type="Gene3D" id="3.30.1540.20">
    <property type="entry name" value="MutL, C-terminal domain, dimerisation subdomain"/>
    <property type="match status" value="1"/>
</dbReference>
<dbReference type="SUPFAM" id="SSF118116">
    <property type="entry name" value="DNA mismatch repair protein MutL"/>
    <property type="match status" value="1"/>
</dbReference>
<dbReference type="Proteomes" id="UP001642501">
    <property type="component" value="Unassembled WGS sequence"/>
</dbReference>
<keyword evidence="2" id="KW-1185">Reference proteome</keyword>
<protein>
    <submittedName>
        <fullName evidence="1">DNA mismatch repair protein</fullName>
    </submittedName>
</protein>
<sequence>MAEALSISTHEKTVEVSYANELDATSKFFAESEMHPEIVNNENGLEGGDCDTHGQMKDWDGNAFMSGDFKISRASLEMAKVIGQVDRKFVLIRAVSGDEDTGGAASGPVLILIDQHAADERCRVEDLLKDYFLRPSNSANANTLGLANTITLDRPLQFELATSEASLLERSQAYLQHWGRASRTAADKNHGW</sequence>
<accession>A0ABP0DLH4</accession>
<proteinExistence type="predicted"/>
<evidence type="ECO:0000313" key="2">
    <source>
        <dbReference type="Proteomes" id="UP001642501"/>
    </source>
</evidence>
<name>A0ABP0DLH4_9PEZI</name>
<reference evidence="1 2" key="1">
    <citation type="submission" date="2024-01" db="EMBL/GenBank/DDBJ databases">
        <authorList>
            <person name="Allen C."/>
            <person name="Tagirdzhanova G."/>
        </authorList>
    </citation>
    <scope>NUCLEOTIDE SEQUENCE [LARGE SCALE GENOMIC DNA]</scope>
    <source>
        <strain evidence="1 2">CBS 573.63</strain>
    </source>
</reference>
<gene>
    <name evidence="1" type="primary">MLH3</name>
    <name evidence="1" type="ORF">SEPCBS57363_003210</name>
</gene>
<dbReference type="EMBL" id="CAWUOM010000049">
    <property type="protein sequence ID" value="CAK7268664.1"/>
    <property type="molecule type" value="Genomic_DNA"/>
</dbReference>
<dbReference type="InterPro" id="IPR037198">
    <property type="entry name" value="MutL_C_sf"/>
</dbReference>
<organism evidence="1 2">
    <name type="scientific">Sporothrix epigloea</name>
    <dbReference type="NCBI Taxonomy" id="1892477"/>
    <lineage>
        <taxon>Eukaryota</taxon>
        <taxon>Fungi</taxon>
        <taxon>Dikarya</taxon>
        <taxon>Ascomycota</taxon>
        <taxon>Pezizomycotina</taxon>
        <taxon>Sordariomycetes</taxon>
        <taxon>Sordariomycetidae</taxon>
        <taxon>Ophiostomatales</taxon>
        <taxon>Ophiostomataceae</taxon>
        <taxon>Sporothrix</taxon>
    </lineage>
</organism>
<dbReference type="InterPro" id="IPR042120">
    <property type="entry name" value="MutL_C_dimsub"/>
</dbReference>
<evidence type="ECO:0000313" key="1">
    <source>
        <dbReference type="EMBL" id="CAK7268664.1"/>
    </source>
</evidence>
<comment type="caution">
    <text evidence="1">The sequence shown here is derived from an EMBL/GenBank/DDBJ whole genome shotgun (WGS) entry which is preliminary data.</text>
</comment>